<feature type="region of interest" description="Disordered" evidence="5">
    <location>
        <begin position="355"/>
        <end position="385"/>
    </location>
</feature>
<feature type="transmembrane region" description="Helical" evidence="6">
    <location>
        <begin position="71"/>
        <end position="91"/>
    </location>
</feature>
<evidence type="ECO:0000256" key="1">
    <source>
        <dbReference type="ARBA" id="ARBA00004141"/>
    </source>
</evidence>
<name>A0AAW0CR37_9AGAR</name>
<sequence length="385" mass="42165">MLETTATLPDGSEKLLRLEYDSSSIVPGVTALVVISCLSLIAVVGLLLAIAISAFNTRSSRDQYLFVRTHVAAYFLSLLLSDIIQAVGSIMNVKWVQERAVSVGDVCTIQGILKQTADVATAWWTLVIAAHTFCVLFLDLKPNRIALLATFIGGWAFIGATVILGPAALDTTRHGPFFGISGYWCWIAPAYPTPRIVLDYLFMFVAAAFSFLLYTLVFLRLRGNIVMDRGRVSFHRTGVSLGVSSYRGQQLENRTSSISKKMLLYPVAYTIMILPIAASRFSSFAGQDVPFAVTMFADAVFLLSGVVNVVLFGMTRRILPSDSINLAKWIRRRSQPQSHSMTGVSVTIELTRDSFHHPSTAGSSDETKEDAESRIGMGERKVGSM</sequence>
<comment type="caution">
    <text evidence="7">The sequence shown here is derived from an EMBL/GenBank/DDBJ whole genome shotgun (WGS) entry which is preliminary data.</text>
</comment>
<comment type="subcellular location">
    <subcellularLocation>
        <location evidence="1">Membrane</location>
        <topology evidence="1">Multi-pass membrane protein</topology>
    </subcellularLocation>
</comment>
<evidence type="ECO:0000256" key="3">
    <source>
        <dbReference type="ARBA" id="ARBA00022989"/>
    </source>
</evidence>
<feature type="transmembrane region" description="Helical" evidence="6">
    <location>
        <begin position="200"/>
        <end position="221"/>
    </location>
</feature>
<proteinExistence type="predicted"/>
<keyword evidence="2 6" id="KW-0812">Transmembrane</keyword>
<dbReference type="GO" id="GO:0007189">
    <property type="term" value="P:adenylate cyclase-activating G protein-coupled receptor signaling pathway"/>
    <property type="evidence" value="ECO:0007669"/>
    <property type="project" value="TreeGrafter"/>
</dbReference>
<feature type="transmembrane region" description="Helical" evidence="6">
    <location>
        <begin position="25"/>
        <end position="50"/>
    </location>
</feature>
<evidence type="ECO:0000256" key="5">
    <source>
        <dbReference type="SAM" id="MobiDB-lite"/>
    </source>
</evidence>
<dbReference type="EMBL" id="JAWWNJ010000015">
    <property type="protein sequence ID" value="KAK7040477.1"/>
    <property type="molecule type" value="Genomic_DNA"/>
</dbReference>
<protein>
    <submittedName>
        <fullName evidence="7">Git3 domain-containing protein</fullName>
    </submittedName>
</protein>
<feature type="transmembrane region" description="Helical" evidence="6">
    <location>
        <begin position="145"/>
        <end position="169"/>
    </location>
</feature>
<feature type="transmembrane region" description="Helical" evidence="6">
    <location>
        <begin position="289"/>
        <end position="311"/>
    </location>
</feature>
<evidence type="ECO:0000313" key="7">
    <source>
        <dbReference type="EMBL" id="KAK7040477.1"/>
    </source>
</evidence>
<dbReference type="Gene3D" id="1.20.1070.10">
    <property type="entry name" value="Rhodopsin 7-helix transmembrane proteins"/>
    <property type="match status" value="1"/>
</dbReference>
<dbReference type="GO" id="GO:0005886">
    <property type="term" value="C:plasma membrane"/>
    <property type="evidence" value="ECO:0007669"/>
    <property type="project" value="TreeGrafter"/>
</dbReference>
<dbReference type="PANTHER" id="PTHR23112">
    <property type="entry name" value="G PROTEIN-COUPLED RECEPTOR 157-RELATED"/>
    <property type="match status" value="1"/>
</dbReference>
<reference evidence="7 8" key="1">
    <citation type="journal article" date="2024" name="J Genomics">
        <title>Draft genome sequencing and assembly of Favolaschia claudopus CIRM-BRFM 2984 isolated from oak limbs.</title>
        <authorList>
            <person name="Navarro D."/>
            <person name="Drula E."/>
            <person name="Chaduli D."/>
            <person name="Cazenave R."/>
            <person name="Ahrendt S."/>
            <person name="Wang J."/>
            <person name="Lipzen A."/>
            <person name="Daum C."/>
            <person name="Barry K."/>
            <person name="Grigoriev I.V."/>
            <person name="Favel A."/>
            <person name="Rosso M.N."/>
            <person name="Martin F."/>
        </authorList>
    </citation>
    <scope>NUCLEOTIDE SEQUENCE [LARGE SCALE GENOMIC DNA]</scope>
    <source>
        <strain evidence="7 8">CIRM-BRFM 2984</strain>
    </source>
</reference>
<keyword evidence="8" id="KW-1185">Reference proteome</keyword>
<feature type="transmembrane region" description="Helical" evidence="6">
    <location>
        <begin position="263"/>
        <end position="283"/>
    </location>
</feature>
<evidence type="ECO:0000256" key="2">
    <source>
        <dbReference type="ARBA" id="ARBA00022692"/>
    </source>
</evidence>
<dbReference type="GO" id="GO:0004930">
    <property type="term" value="F:G protein-coupled receptor activity"/>
    <property type="evidence" value="ECO:0007669"/>
    <property type="project" value="TreeGrafter"/>
</dbReference>
<evidence type="ECO:0000313" key="8">
    <source>
        <dbReference type="Proteomes" id="UP001362999"/>
    </source>
</evidence>
<keyword evidence="3 6" id="KW-1133">Transmembrane helix</keyword>
<keyword evidence="4 6" id="KW-0472">Membrane</keyword>
<organism evidence="7 8">
    <name type="scientific">Favolaschia claudopus</name>
    <dbReference type="NCBI Taxonomy" id="2862362"/>
    <lineage>
        <taxon>Eukaryota</taxon>
        <taxon>Fungi</taxon>
        <taxon>Dikarya</taxon>
        <taxon>Basidiomycota</taxon>
        <taxon>Agaricomycotina</taxon>
        <taxon>Agaricomycetes</taxon>
        <taxon>Agaricomycetidae</taxon>
        <taxon>Agaricales</taxon>
        <taxon>Marasmiineae</taxon>
        <taxon>Mycenaceae</taxon>
        <taxon>Favolaschia</taxon>
    </lineage>
</organism>
<evidence type="ECO:0000256" key="6">
    <source>
        <dbReference type="SAM" id="Phobius"/>
    </source>
</evidence>
<evidence type="ECO:0000256" key="4">
    <source>
        <dbReference type="ARBA" id="ARBA00023136"/>
    </source>
</evidence>
<dbReference type="Proteomes" id="UP001362999">
    <property type="component" value="Unassembled WGS sequence"/>
</dbReference>
<dbReference type="PANTHER" id="PTHR23112:SF37">
    <property type="entry name" value="G PROTEIN-COUPLED RECEPTOR GPR1"/>
    <property type="match status" value="1"/>
</dbReference>
<feature type="transmembrane region" description="Helical" evidence="6">
    <location>
        <begin position="121"/>
        <end position="138"/>
    </location>
</feature>
<feature type="compositionally biased region" description="Basic and acidic residues" evidence="5">
    <location>
        <begin position="370"/>
        <end position="385"/>
    </location>
</feature>
<gene>
    <name evidence="7" type="ORF">R3P38DRAFT_2513254</name>
</gene>
<dbReference type="SUPFAM" id="SSF81321">
    <property type="entry name" value="Family A G protein-coupled receptor-like"/>
    <property type="match status" value="1"/>
</dbReference>
<accession>A0AAW0CR37</accession>
<dbReference type="AlphaFoldDB" id="A0AAW0CR37"/>